<evidence type="ECO:0000256" key="1">
    <source>
        <dbReference type="SAM" id="Phobius"/>
    </source>
</evidence>
<feature type="transmembrane region" description="Helical" evidence="1">
    <location>
        <begin position="7"/>
        <end position="25"/>
    </location>
</feature>
<dbReference type="EMBL" id="JACVVK020000244">
    <property type="protein sequence ID" value="KAK7482485.1"/>
    <property type="molecule type" value="Genomic_DNA"/>
</dbReference>
<name>A0ABD0K6B7_9CAEN</name>
<dbReference type="InterPro" id="IPR027417">
    <property type="entry name" value="P-loop_NTPase"/>
</dbReference>
<feature type="domain" description="Sulfotransferase" evidence="2">
    <location>
        <begin position="526"/>
        <end position="780"/>
    </location>
</feature>
<organism evidence="3 4">
    <name type="scientific">Batillaria attramentaria</name>
    <dbReference type="NCBI Taxonomy" id="370345"/>
    <lineage>
        <taxon>Eukaryota</taxon>
        <taxon>Metazoa</taxon>
        <taxon>Spiralia</taxon>
        <taxon>Lophotrochozoa</taxon>
        <taxon>Mollusca</taxon>
        <taxon>Gastropoda</taxon>
        <taxon>Caenogastropoda</taxon>
        <taxon>Sorbeoconcha</taxon>
        <taxon>Cerithioidea</taxon>
        <taxon>Batillariidae</taxon>
        <taxon>Batillaria</taxon>
    </lineage>
</organism>
<keyword evidence="4" id="KW-1185">Reference proteome</keyword>
<evidence type="ECO:0000313" key="3">
    <source>
        <dbReference type="EMBL" id="KAK7482485.1"/>
    </source>
</evidence>
<keyword evidence="1" id="KW-0472">Membrane</keyword>
<dbReference type="PANTHER" id="PTHR15723">
    <property type="entry name" value="CARBOHYDRATE SULFOTRANSFERASE 15"/>
    <property type="match status" value="1"/>
</dbReference>
<dbReference type="InterPro" id="IPR000863">
    <property type="entry name" value="Sulfotransferase_dom"/>
</dbReference>
<evidence type="ECO:0000313" key="4">
    <source>
        <dbReference type="Proteomes" id="UP001519460"/>
    </source>
</evidence>
<dbReference type="Proteomes" id="UP001519460">
    <property type="component" value="Unassembled WGS sequence"/>
</dbReference>
<gene>
    <name evidence="3" type="ORF">BaRGS_00026302</name>
</gene>
<dbReference type="PANTHER" id="PTHR15723:SF0">
    <property type="entry name" value="CARBOHYDRATE SULFOTRANSFERASE 15"/>
    <property type="match status" value="1"/>
</dbReference>
<dbReference type="SUPFAM" id="SSF52540">
    <property type="entry name" value="P-loop containing nucleoside triphosphate hydrolases"/>
    <property type="match status" value="2"/>
</dbReference>
<accession>A0ABD0K6B7</accession>
<sequence length="818" mass="94864">MVYKKKLPLAVLISMATMLLMHLILPINLRSDQESEDPATANQKRAVTIMDIEACPADGLLLPEDTPYWSERIEQYQKFTDIKFVGKKPYTDVCCAPDNFTMKTFGYVQPPLYTEKSKNPCWYDGKRLRCVPYFFIIGATKSGTNDIMHRIQAHPDVATDTRREVHWFSRLRTLGAELRWYSSVFNPVAKTINAEIRDSGSSKKVFGEASLGYLSDVHVWPHFTGNQGCYEPRISIPNHIRYLIPNAKIIISLREPIDRLFSVYLYSAAARERLKDPSNQKFHDHVIRAVPAYKECFRRLPVRACVYNRTLSKLHPIDVISSAYAPFVEDWLRVFPREQVYVVKFEDYSKDMAGTTKDIYEFLELPPLSDYDFQKMKEMPVVPQNVYYKVSPIQNRTVKVLRELYTPFNNRLAKMLVATFSGLSGTAQRLSGDESTQAFSVYGANMCSCLLLFPHLCQPTGTDVDYTKPTRIKLEFVGEGFLHANCCGRPNATAYKPVDPPEYISNSKTPCWYNSTGKLNCIPYFFMVGVFKCGTTDLFRRITRHPEVLMGLKEIHWFTKMRRFGPEYQWQWYLDQFAPLSAQIDKELKAKGKSDLVIGEGSVSYFSDSHMWPDIHGNEFCAEPRLTVASHVHHLNPNAKIILSLRNPTSRLYSKYLFTAKSSELFKNPSPQQFHQYVGRSVRMYSKCMETMSVRACAYNHTLARRTKLMLHEGMYSVFLEDWFRIFPRNQIYIVRMEDYSPNIPGELAKIYDFLELKPLSSQELQEIANMSIVNTGKNYDVGPMNNKSYWMLNQFYRPFNERLARLLKDEKWTWKKD</sequence>
<dbReference type="Gene3D" id="3.40.50.300">
    <property type="entry name" value="P-loop containing nucleotide triphosphate hydrolases"/>
    <property type="match status" value="2"/>
</dbReference>
<feature type="domain" description="Sulfotransferase" evidence="2">
    <location>
        <begin position="134"/>
        <end position="383"/>
    </location>
</feature>
<proteinExistence type="predicted"/>
<keyword evidence="1" id="KW-0812">Transmembrane</keyword>
<evidence type="ECO:0000259" key="2">
    <source>
        <dbReference type="Pfam" id="PF00685"/>
    </source>
</evidence>
<dbReference type="AlphaFoldDB" id="A0ABD0K6B7"/>
<protein>
    <recommendedName>
        <fullName evidence="2">Sulfotransferase domain-containing protein</fullName>
    </recommendedName>
</protein>
<comment type="caution">
    <text evidence="3">The sequence shown here is derived from an EMBL/GenBank/DDBJ whole genome shotgun (WGS) entry which is preliminary data.</text>
</comment>
<keyword evidence="1" id="KW-1133">Transmembrane helix</keyword>
<dbReference type="InterPro" id="IPR052654">
    <property type="entry name" value="CS_Sulfotransferase"/>
</dbReference>
<dbReference type="Pfam" id="PF00685">
    <property type="entry name" value="Sulfotransfer_1"/>
    <property type="match status" value="2"/>
</dbReference>
<reference evidence="3 4" key="1">
    <citation type="journal article" date="2023" name="Sci. Data">
        <title>Genome assembly of the Korean intertidal mud-creeper Batillaria attramentaria.</title>
        <authorList>
            <person name="Patra A.K."/>
            <person name="Ho P.T."/>
            <person name="Jun S."/>
            <person name="Lee S.J."/>
            <person name="Kim Y."/>
            <person name="Won Y.J."/>
        </authorList>
    </citation>
    <scope>NUCLEOTIDE SEQUENCE [LARGE SCALE GENOMIC DNA]</scope>
    <source>
        <strain evidence="3">Wonlab-2016</strain>
    </source>
</reference>